<dbReference type="InterPro" id="IPR010982">
    <property type="entry name" value="Lambda_DNA-bd_dom_sf"/>
</dbReference>
<dbReference type="Pfam" id="PF00486">
    <property type="entry name" value="Trans_reg_C"/>
    <property type="match status" value="1"/>
</dbReference>
<evidence type="ECO:0000256" key="3">
    <source>
        <dbReference type="ARBA" id="ARBA00023125"/>
    </source>
</evidence>
<keyword evidence="4" id="KW-0804">Transcription</keyword>
<feature type="domain" description="OmpR/PhoB-type" evidence="9">
    <location>
        <begin position="90"/>
        <end position="193"/>
    </location>
</feature>
<evidence type="ECO:0000313" key="10">
    <source>
        <dbReference type="EMBL" id="GIG12072.1"/>
    </source>
</evidence>
<dbReference type="InterPro" id="IPR002182">
    <property type="entry name" value="NB-ARC"/>
</dbReference>
<gene>
    <name evidence="10" type="ORF">Cme02nite_04040</name>
</gene>
<comment type="caution">
    <text evidence="10">The sequence shown here is derived from an EMBL/GenBank/DDBJ whole genome shotgun (WGS) entry which is preliminary data.</text>
</comment>
<dbReference type="InterPro" id="IPR051677">
    <property type="entry name" value="AfsR-DnrI-RedD_regulator"/>
</dbReference>
<keyword evidence="5" id="KW-0802">TPR repeat</keyword>
<dbReference type="Proteomes" id="UP000660339">
    <property type="component" value="Unassembled WGS sequence"/>
</dbReference>
<evidence type="ECO:0000313" key="11">
    <source>
        <dbReference type="Proteomes" id="UP000660339"/>
    </source>
</evidence>
<dbReference type="GO" id="GO:0006355">
    <property type="term" value="P:regulation of DNA-templated transcription"/>
    <property type="evidence" value="ECO:0007669"/>
    <property type="project" value="InterPro"/>
</dbReference>
<dbReference type="SMART" id="SM01043">
    <property type="entry name" value="BTAD"/>
    <property type="match status" value="1"/>
</dbReference>
<dbReference type="PROSITE" id="PS50005">
    <property type="entry name" value="TPR"/>
    <property type="match status" value="1"/>
</dbReference>
<dbReference type="InterPro" id="IPR005158">
    <property type="entry name" value="BTAD"/>
</dbReference>
<keyword evidence="2" id="KW-0805">Transcription regulation</keyword>
<dbReference type="SMART" id="SM00862">
    <property type="entry name" value="Trans_reg_C"/>
    <property type="match status" value="1"/>
</dbReference>
<dbReference type="SMART" id="SM00530">
    <property type="entry name" value="HTH_XRE"/>
    <property type="match status" value="1"/>
</dbReference>
<feature type="domain" description="HTH cro/C1-type" evidence="8">
    <location>
        <begin position="34"/>
        <end position="89"/>
    </location>
</feature>
<evidence type="ECO:0000256" key="4">
    <source>
        <dbReference type="ARBA" id="ARBA00023163"/>
    </source>
</evidence>
<evidence type="ECO:0000259" key="8">
    <source>
        <dbReference type="PROSITE" id="PS50943"/>
    </source>
</evidence>
<evidence type="ECO:0000256" key="5">
    <source>
        <dbReference type="PROSITE-ProRule" id="PRU00339"/>
    </source>
</evidence>
<dbReference type="AlphaFoldDB" id="A0A8J3KZZ4"/>
<name>A0A8J3KZZ4_9ACTN</name>
<dbReference type="SUPFAM" id="SSF46894">
    <property type="entry name" value="C-terminal effector domain of the bipartite response regulators"/>
    <property type="match status" value="1"/>
</dbReference>
<organism evidence="10 11">
    <name type="scientific">Catellatospora methionotrophica</name>
    <dbReference type="NCBI Taxonomy" id="121620"/>
    <lineage>
        <taxon>Bacteria</taxon>
        <taxon>Bacillati</taxon>
        <taxon>Actinomycetota</taxon>
        <taxon>Actinomycetes</taxon>
        <taxon>Micromonosporales</taxon>
        <taxon>Micromonosporaceae</taxon>
        <taxon>Catellatospora</taxon>
    </lineage>
</organism>
<feature type="repeat" description="TPR" evidence="5">
    <location>
        <begin position="914"/>
        <end position="947"/>
    </location>
</feature>
<accession>A0A8J3KZZ4</accession>
<keyword evidence="11" id="KW-1185">Reference proteome</keyword>
<dbReference type="PANTHER" id="PTHR35807:SF1">
    <property type="entry name" value="TRANSCRIPTIONAL REGULATOR REDD"/>
    <property type="match status" value="1"/>
</dbReference>
<dbReference type="PANTHER" id="PTHR35807">
    <property type="entry name" value="TRANSCRIPTIONAL REGULATOR REDD-RELATED"/>
    <property type="match status" value="1"/>
</dbReference>
<proteinExistence type="inferred from homology"/>
<dbReference type="SUPFAM" id="SSF48452">
    <property type="entry name" value="TPR-like"/>
    <property type="match status" value="2"/>
</dbReference>
<dbReference type="Pfam" id="PF03704">
    <property type="entry name" value="BTAD"/>
    <property type="match status" value="1"/>
</dbReference>
<dbReference type="Gene3D" id="1.10.10.10">
    <property type="entry name" value="Winged helix-like DNA-binding domain superfamily/Winged helix DNA-binding domain"/>
    <property type="match status" value="1"/>
</dbReference>
<protein>
    <submittedName>
        <fullName evidence="10">SARP family transcriptional regulator</fullName>
    </submittedName>
</protein>
<dbReference type="InterPro" id="IPR011990">
    <property type="entry name" value="TPR-like_helical_dom_sf"/>
</dbReference>
<dbReference type="GO" id="GO:0043531">
    <property type="term" value="F:ADP binding"/>
    <property type="evidence" value="ECO:0007669"/>
    <property type="project" value="InterPro"/>
</dbReference>
<dbReference type="SUPFAM" id="SSF52540">
    <property type="entry name" value="P-loop containing nucleoside triphosphate hydrolases"/>
    <property type="match status" value="1"/>
</dbReference>
<dbReference type="InterPro" id="IPR016032">
    <property type="entry name" value="Sig_transdc_resp-reg_C-effctor"/>
</dbReference>
<dbReference type="InterPro" id="IPR001387">
    <property type="entry name" value="Cro/C1-type_HTH"/>
</dbReference>
<dbReference type="Gene3D" id="1.10.260.40">
    <property type="entry name" value="lambda repressor-like DNA-binding domains"/>
    <property type="match status" value="1"/>
</dbReference>
<keyword evidence="3 6" id="KW-0238">DNA-binding</keyword>
<dbReference type="InterPro" id="IPR036388">
    <property type="entry name" value="WH-like_DNA-bd_sf"/>
</dbReference>
<dbReference type="PRINTS" id="PR00364">
    <property type="entry name" value="DISEASERSIST"/>
</dbReference>
<dbReference type="SUPFAM" id="SSF47413">
    <property type="entry name" value="lambda repressor-like DNA-binding domains"/>
    <property type="match status" value="1"/>
</dbReference>
<feature type="DNA-binding region" description="OmpR/PhoB-type" evidence="6">
    <location>
        <begin position="90"/>
        <end position="193"/>
    </location>
</feature>
<evidence type="ECO:0000256" key="2">
    <source>
        <dbReference type="ARBA" id="ARBA00023015"/>
    </source>
</evidence>
<dbReference type="InterPro" id="IPR001867">
    <property type="entry name" value="OmpR/PhoB-type_DNA-bd"/>
</dbReference>
<evidence type="ECO:0000259" key="9">
    <source>
        <dbReference type="PROSITE" id="PS51755"/>
    </source>
</evidence>
<dbReference type="GO" id="GO:0003677">
    <property type="term" value="F:DNA binding"/>
    <property type="evidence" value="ECO:0007669"/>
    <property type="project" value="UniProtKB-UniRule"/>
</dbReference>
<evidence type="ECO:0000256" key="7">
    <source>
        <dbReference type="SAM" id="MobiDB-lite"/>
    </source>
</evidence>
<dbReference type="InterPro" id="IPR019734">
    <property type="entry name" value="TPR_rpt"/>
</dbReference>
<comment type="similarity">
    <text evidence="1">Belongs to the AfsR/DnrI/RedD regulatory family.</text>
</comment>
<sequence>MDRSATPNRYGPGTGPPTMEKHVPGGPSPVGRHIRERRNRAGLSQAELAALAAISAAGLRDLEQGRVLRPRPDTLRRLAAALSLTTAETDALIELGHDPDGDPGGVRIEVLGPLRVTIGGHSIDLGSPTRRTLLALLALSPNAVVPRDELTEQLWATPQATPLLQTHISRLRARLSGQPIGIAAVGDGYRLDVTADQLDLLAFQDVAAQARSLSAHGRQEDALRCFQRAVAMWRGAPLADLPGLQTHPALVDLGRQRRACAIEYADAGAPPQQALAALLPLAEADPLDEPVCLRLMTALAATGQRAAALAAYEALRRGLRDELGVDPGPELEQAHRTLLGGPAGHVPEQLPAAPHRFSGRQSDLARLDGLLAGWPGRAPLVCTISGMAGVGKSTLAVHWAHAVRDAFPDGRLYLDLRGYDPGRAAMSSGEVIRALLEALQPGARLPHAPHALAAHYRSLVAGKRVLILLDNARDAEQVRPALPGAPGAMVLVTSRDQLTGLAAAQHAQPVRLGVFTAAEARSFLAYRLGEQRIAAEPGAVADIVEACGRLPLALAVVAARAATHPHFTLAALAAELRGGHGTLSALEISDRAADVRTVFMHSYRDLRPAEAAMFRLLALHPGPEVSVAAAARLADVAGTGARRTLRELAAAHLIEEPSPGRFRFHDLLRAFARELVLAEDSVADRAAAIRRMVGHYLHTAAAGTLLLAPRRDPIGLAEGSSGQPLADHREAMDWFRTEYPVLLAVADVADGPYLWQLAWAMLTYQDRAGYWQDWAELQDKALRAAERSGDRLGAAHSQRGRGRALAWLGHPDARTPLHRAMELFAALGDIASLGHVELDLSVVEELQGRADLALRHAERGVALFERAGHQAGTANALNNICVQLAELGRHEDSVRYGQRALALLRELGDRRGEAATHDSLGVAYLHLGDHSRALADFAQAYRLFEEVGDRPGCGDVLLHLGDAHRAAGADTDAVAAWRAALAIFEELNLADAEKAMQRLAVSLG</sequence>
<dbReference type="Pfam" id="PF00931">
    <property type="entry name" value="NB-ARC"/>
    <property type="match status" value="1"/>
</dbReference>
<dbReference type="Gene3D" id="1.25.40.10">
    <property type="entry name" value="Tetratricopeptide repeat domain"/>
    <property type="match status" value="2"/>
</dbReference>
<dbReference type="SMART" id="SM00028">
    <property type="entry name" value="TPR"/>
    <property type="match status" value="4"/>
</dbReference>
<dbReference type="InterPro" id="IPR027417">
    <property type="entry name" value="P-loop_NTPase"/>
</dbReference>
<reference evidence="10" key="1">
    <citation type="submission" date="2021-01" db="EMBL/GenBank/DDBJ databases">
        <title>Whole genome shotgun sequence of Catellatospora methionotrophica NBRC 14553.</title>
        <authorList>
            <person name="Komaki H."/>
            <person name="Tamura T."/>
        </authorList>
    </citation>
    <scope>NUCLEOTIDE SEQUENCE</scope>
    <source>
        <strain evidence="10">NBRC 14553</strain>
    </source>
</reference>
<evidence type="ECO:0000256" key="6">
    <source>
        <dbReference type="PROSITE-ProRule" id="PRU01091"/>
    </source>
</evidence>
<evidence type="ECO:0000256" key="1">
    <source>
        <dbReference type="ARBA" id="ARBA00005820"/>
    </source>
</evidence>
<dbReference type="Pfam" id="PF13560">
    <property type="entry name" value="HTH_31"/>
    <property type="match status" value="1"/>
</dbReference>
<feature type="region of interest" description="Disordered" evidence="7">
    <location>
        <begin position="1"/>
        <end position="33"/>
    </location>
</feature>
<dbReference type="PROSITE" id="PS50943">
    <property type="entry name" value="HTH_CROC1"/>
    <property type="match status" value="1"/>
</dbReference>
<dbReference type="PROSITE" id="PS51755">
    <property type="entry name" value="OMPR_PHOB"/>
    <property type="match status" value="1"/>
</dbReference>
<dbReference type="Pfam" id="PF13424">
    <property type="entry name" value="TPR_12"/>
    <property type="match status" value="1"/>
</dbReference>
<dbReference type="GO" id="GO:0000160">
    <property type="term" value="P:phosphorelay signal transduction system"/>
    <property type="evidence" value="ECO:0007669"/>
    <property type="project" value="InterPro"/>
</dbReference>
<dbReference type="EMBL" id="BONJ01000001">
    <property type="protein sequence ID" value="GIG12072.1"/>
    <property type="molecule type" value="Genomic_DNA"/>
</dbReference>